<proteinExistence type="predicted"/>
<dbReference type="AlphaFoldDB" id="A0A9P0ACS0"/>
<evidence type="ECO:0000313" key="1">
    <source>
        <dbReference type="EMBL" id="CAH0390382.1"/>
    </source>
</evidence>
<organism evidence="1 2">
    <name type="scientific">Bemisia tabaci</name>
    <name type="common">Sweetpotato whitefly</name>
    <name type="synonym">Aleurodes tabaci</name>
    <dbReference type="NCBI Taxonomy" id="7038"/>
    <lineage>
        <taxon>Eukaryota</taxon>
        <taxon>Metazoa</taxon>
        <taxon>Ecdysozoa</taxon>
        <taxon>Arthropoda</taxon>
        <taxon>Hexapoda</taxon>
        <taxon>Insecta</taxon>
        <taxon>Pterygota</taxon>
        <taxon>Neoptera</taxon>
        <taxon>Paraneoptera</taxon>
        <taxon>Hemiptera</taxon>
        <taxon>Sternorrhyncha</taxon>
        <taxon>Aleyrodoidea</taxon>
        <taxon>Aleyrodidae</taxon>
        <taxon>Aleyrodinae</taxon>
        <taxon>Bemisia</taxon>
    </lineage>
</organism>
<evidence type="ECO:0000313" key="2">
    <source>
        <dbReference type="Proteomes" id="UP001152759"/>
    </source>
</evidence>
<accession>A0A9P0ACS0</accession>
<keyword evidence="2" id="KW-1185">Reference proteome</keyword>
<gene>
    <name evidence="1" type="ORF">BEMITA_LOCUS9111</name>
</gene>
<sequence>MEWSLPFLVGEDKFPKFEISENDASVVANADGLGDLPEEAAGLGLAEPFPVPHMRVEVAVRGRENQQQYDFTRCHIGLQNMDIK</sequence>
<name>A0A9P0ACS0_BEMTA</name>
<reference evidence="1" key="1">
    <citation type="submission" date="2021-12" db="EMBL/GenBank/DDBJ databases">
        <authorList>
            <person name="King R."/>
        </authorList>
    </citation>
    <scope>NUCLEOTIDE SEQUENCE</scope>
</reference>
<dbReference type="EMBL" id="OU963866">
    <property type="protein sequence ID" value="CAH0390382.1"/>
    <property type="molecule type" value="Genomic_DNA"/>
</dbReference>
<dbReference type="Proteomes" id="UP001152759">
    <property type="component" value="Chromosome 5"/>
</dbReference>
<protein>
    <submittedName>
        <fullName evidence="1">Uncharacterized protein</fullName>
    </submittedName>
</protein>